<accession>A0ACB8SW05</accession>
<gene>
    <name evidence="1" type="ORF">BV25DRAFT_896371</name>
</gene>
<organism evidence="1 2">
    <name type="scientific">Artomyces pyxidatus</name>
    <dbReference type="NCBI Taxonomy" id="48021"/>
    <lineage>
        <taxon>Eukaryota</taxon>
        <taxon>Fungi</taxon>
        <taxon>Dikarya</taxon>
        <taxon>Basidiomycota</taxon>
        <taxon>Agaricomycotina</taxon>
        <taxon>Agaricomycetes</taxon>
        <taxon>Russulales</taxon>
        <taxon>Auriscalpiaceae</taxon>
        <taxon>Artomyces</taxon>
    </lineage>
</organism>
<proteinExistence type="predicted"/>
<reference evidence="1" key="2">
    <citation type="journal article" date="2022" name="New Phytol.">
        <title>Evolutionary transition to the ectomycorrhizal habit in the genomes of a hyperdiverse lineage of mushroom-forming fungi.</title>
        <authorList>
            <person name="Looney B."/>
            <person name="Miyauchi S."/>
            <person name="Morin E."/>
            <person name="Drula E."/>
            <person name="Courty P.E."/>
            <person name="Kohler A."/>
            <person name="Kuo A."/>
            <person name="LaButti K."/>
            <person name="Pangilinan J."/>
            <person name="Lipzen A."/>
            <person name="Riley R."/>
            <person name="Andreopoulos W."/>
            <person name="He G."/>
            <person name="Johnson J."/>
            <person name="Nolan M."/>
            <person name="Tritt A."/>
            <person name="Barry K.W."/>
            <person name="Grigoriev I.V."/>
            <person name="Nagy L.G."/>
            <person name="Hibbett D."/>
            <person name="Henrissat B."/>
            <person name="Matheny P.B."/>
            <person name="Labbe J."/>
            <person name="Martin F.M."/>
        </authorList>
    </citation>
    <scope>NUCLEOTIDE SEQUENCE</scope>
    <source>
        <strain evidence="1">HHB10654</strain>
    </source>
</reference>
<protein>
    <submittedName>
        <fullName evidence="1">Uncharacterized protein</fullName>
    </submittedName>
</protein>
<reference evidence="1" key="1">
    <citation type="submission" date="2021-03" db="EMBL/GenBank/DDBJ databases">
        <authorList>
            <consortium name="DOE Joint Genome Institute"/>
            <person name="Ahrendt S."/>
            <person name="Looney B.P."/>
            <person name="Miyauchi S."/>
            <person name="Morin E."/>
            <person name="Drula E."/>
            <person name="Courty P.E."/>
            <person name="Chicoki N."/>
            <person name="Fauchery L."/>
            <person name="Kohler A."/>
            <person name="Kuo A."/>
            <person name="Labutti K."/>
            <person name="Pangilinan J."/>
            <person name="Lipzen A."/>
            <person name="Riley R."/>
            <person name="Andreopoulos W."/>
            <person name="He G."/>
            <person name="Johnson J."/>
            <person name="Barry K.W."/>
            <person name="Grigoriev I.V."/>
            <person name="Nagy L."/>
            <person name="Hibbett D."/>
            <person name="Henrissat B."/>
            <person name="Matheny P.B."/>
            <person name="Labbe J."/>
            <person name="Martin F."/>
        </authorList>
    </citation>
    <scope>NUCLEOTIDE SEQUENCE</scope>
    <source>
        <strain evidence="1">HHB10654</strain>
    </source>
</reference>
<evidence type="ECO:0000313" key="2">
    <source>
        <dbReference type="Proteomes" id="UP000814140"/>
    </source>
</evidence>
<name>A0ACB8SW05_9AGAM</name>
<evidence type="ECO:0000313" key="1">
    <source>
        <dbReference type="EMBL" id="KAI0060774.1"/>
    </source>
</evidence>
<sequence length="164" mass="18709">MATVTYPRGTIVRCQESVHTPAFLALLDPAVSMTPPTFPTVQSLETYDGQKTRPCVIMPTWGSEVDGGEVKVCVMGTFDKVQFRELAEVHQHFVLPMYKHSQYPSDHRRYAVANVKWTTDAWLVAYPFVPLKPLLDPWMERGRPAELMEKALEQVSRECDLLRV</sequence>
<dbReference type="EMBL" id="MU277216">
    <property type="protein sequence ID" value="KAI0060774.1"/>
    <property type="molecule type" value="Genomic_DNA"/>
</dbReference>
<keyword evidence="2" id="KW-1185">Reference proteome</keyword>
<comment type="caution">
    <text evidence="1">The sequence shown here is derived from an EMBL/GenBank/DDBJ whole genome shotgun (WGS) entry which is preliminary data.</text>
</comment>
<dbReference type="Proteomes" id="UP000814140">
    <property type="component" value="Unassembled WGS sequence"/>
</dbReference>